<dbReference type="EMBL" id="LR797820">
    <property type="protein sequence ID" value="CAB4241029.1"/>
    <property type="molecule type" value="Genomic_DNA"/>
</dbReference>
<protein>
    <submittedName>
        <fullName evidence="2">Uncharacterized protein</fullName>
    </submittedName>
</protein>
<accession>A0A6J7WNE3</accession>
<evidence type="ECO:0000313" key="2">
    <source>
        <dbReference type="EMBL" id="CAB5219297.1"/>
    </source>
</evidence>
<evidence type="ECO:0000313" key="1">
    <source>
        <dbReference type="EMBL" id="CAB4241029.1"/>
    </source>
</evidence>
<gene>
    <name evidence="2" type="ORF">UFOVP228_51</name>
    <name evidence="1" type="ORF">UFOVP47_51</name>
</gene>
<organism evidence="2">
    <name type="scientific">uncultured Caudovirales phage</name>
    <dbReference type="NCBI Taxonomy" id="2100421"/>
    <lineage>
        <taxon>Viruses</taxon>
        <taxon>Duplodnaviria</taxon>
        <taxon>Heunggongvirae</taxon>
        <taxon>Uroviricota</taxon>
        <taxon>Caudoviricetes</taxon>
        <taxon>Peduoviridae</taxon>
        <taxon>Maltschvirus</taxon>
        <taxon>Maltschvirus maltsch</taxon>
    </lineage>
</organism>
<reference evidence="2" key="1">
    <citation type="submission" date="2020-05" db="EMBL/GenBank/DDBJ databases">
        <authorList>
            <person name="Chiriac C."/>
            <person name="Salcher M."/>
            <person name="Ghai R."/>
            <person name="Kavagutti S V."/>
        </authorList>
    </citation>
    <scope>NUCLEOTIDE SEQUENCE</scope>
</reference>
<proteinExistence type="predicted"/>
<dbReference type="EMBL" id="LR798273">
    <property type="protein sequence ID" value="CAB5219297.1"/>
    <property type="molecule type" value="Genomic_DNA"/>
</dbReference>
<name>A0A6J7WNE3_9CAUD</name>
<sequence>MILTPKKSYAGPSKGQTLWTVSQINDNVGYAMAELLKGAYMRAGSLVAVTHQALGLTDTQARDEVHVRKAIMLIHDVAEGNVKARHHAKLDNFD</sequence>